<name>A0A365GWB8_9ACTN</name>
<dbReference type="EMBL" id="QLYX01000022">
    <property type="protein sequence ID" value="RAY11062.1"/>
    <property type="molecule type" value="Genomic_DNA"/>
</dbReference>
<feature type="domain" description="DUF397" evidence="1">
    <location>
        <begin position="9"/>
        <end position="59"/>
    </location>
</feature>
<evidence type="ECO:0000313" key="3">
    <source>
        <dbReference type="Proteomes" id="UP000251891"/>
    </source>
</evidence>
<dbReference type="Pfam" id="PF04149">
    <property type="entry name" value="DUF397"/>
    <property type="match status" value="1"/>
</dbReference>
<sequence>MIDLSHAIWRKSHHSGTGDNCVELAALPGVVAIRDSKNPQGGTLILTREIFRIFTETLKKT</sequence>
<dbReference type="Proteomes" id="UP000251891">
    <property type="component" value="Unassembled WGS sequence"/>
</dbReference>
<organism evidence="2 3">
    <name type="scientific">Actinomadura craniellae</name>
    <dbReference type="NCBI Taxonomy" id="2231787"/>
    <lineage>
        <taxon>Bacteria</taxon>
        <taxon>Bacillati</taxon>
        <taxon>Actinomycetota</taxon>
        <taxon>Actinomycetes</taxon>
        <taxon>Streptosporangiales</taxon>
        <taxon>Thermomonosporaceae</taxon>
        <taxon>Actinomadura</taxon>
    </lineage>
</organism>
<evidence type="ECO:0000259" key="1">
    <source>
        <dbReference type="Pfam" id="PF04149"/>
    </source>
</evidence>
<gene>
    <name evidence="2" type="ORF">DPM19_32690</name>
</gene>
<dbReference type="InterPro" id="IPR007278">
    <property type="entry name" value="DUF397"/>
</dbReference>
<dbReference type="RefSeq" id="WP_111871962.1">
    <property type="nucleotide sequence ID" value="NZ_QLYX01000022.1"/>
</dbReference>
<dbReference type="OrthoDB" id="3483392at2"/>
<protein>
    <submittedName>
        <fullName evidence="2">DUF397 domain-containing protein</fullName>
    </submittedName>
</protein>
<accession>A0A365GWB8</accession>
<reference evidence="2 3" key="1">
    <citation type="submission" date="2018-06" db="EMBL/GenBank/DDBJ databases">
        <title>Actinomadura craniellae sp. nov. isolated from marine sponge Craniella sp.</title>
        <authorList>
            <person name="Li L."/>
            <person name="Xu Q.H."/>
            <person name="Lin H.W."/>
            <person name="Lu Y.H."/>
        </authorList>
    </citation>
    <scope>NUCLEOTIDE SEQUENCE [LARGE SCALE GENOMIC DNA]</scope>
    <source>
        <strain evidence="2 3">LHW63021</strain>
    </source>
</reference>
<evidence type="ECO:0000313" key="2">
    <source>
        <dbReference type="EMBL" id="RAY11062.1"/>
    </source>
</evidence>
<dbReference type="AlphaFoldDB" id="A0A365GWB8"/>
<proteinExistence type="predicted"/>
<keyword evidence="3" id="KW-1185">Reference proteome</keyword>
<comment type="caution">
    <text evidence="2">The sequence shown here is derived from an EMBL/GenBank/DDBJ whole genome shotgun (WGS) entry which is preliminary data.</text>
</comment>